<evidence type="ECO:0000256" key="5">
    <source>
        <dbReference type="ARBA" id="ARBA00022722"/>
    </source>
</evidence>
<dbReference type="GO" id="GO:0008033">
    <property type="term" value="P:tRNA processing"/>
    <property type="evidence" value="ECO:0007669"/>
    <property type="project" value="UniProtKB-KW"/>
</dbReference>
<dbReference type="GO" id="GO:0006364">
    <property type="term" value="P:rRNA processing"/>
    <property type="evidence" value="ECO:0007669"/>
    <property type="project" value="UniProtKB-UniRule"/>
</dbReference>
<dbReference type="GO" id="GO:0019843">
    <property type="term" value="F:rRNA binding"/>
    <property type="evidence" value="ECO:0007669"/>
    <property type="project" value="UniProtKB-KW"/>
</dbReference>
<dbReference type="PANTHER" id="PTHR11207">
    <property type="entry name" value="RIBONUCLEASE III"/>
    <property type="match status" value="1"/>
</dbReference>
<evidence type="ECO:0000256" key="4">
    <source>
        <dbReference type="ARBA" id="ARBA00022664"/>
    </source>
</evidence>
<dbReference type="SMART" id="SM00535">
    <property type="entry name" value="RIBOc"/>
    <property type="match status" value="1"/>
</dbReference>
<comment type="caution">
    <text evidence="12">The sequence shown here is derived from an EMBL/GenBank/DDBJ whole genome shotgun (WGS) entry which is preliminary data.</text>
</comment>
<feature type="active site" evidence="9">
    <location>
        <position position="50"/>
    </location>
</feature>
<dbReference type="SUPFAM" id="SSF69065">
    <property type="entry name" value="RNase III domain-like"/>
    <property type="match status" value="1"/>
</dbReference>
<evidence type="ECO:0000256" key="6">
    <source>
        <dbReference type="ARBA" id="ARBA00022759"/>
    </source>
</evidence>
<comment type="subunit">
    <text evidence="9">Homodimer.</text>
</comment>
<comment type="cofactor">
    <cofactor evidence="9">
        <name>Mg(2+)</name>
        <dbReference type="ChEBI" id="CHEBI:18420"/>
    </cofactor>
</comment>
<evidence type="ECO:0000259" key="10">
    <source>
        <dbReference type="PROSITE" id="PS50137"/>
    </source>
</evidence>
<keyword evidence="5 9" id="KW-0540">Nuclease</keyword>
<dbReference type="GO" id="GO:0005737">
    <property type="term" value="C:cytoplasm"/>
    <property type="evidence" value="ECO:0007669"/>
    <property type="project" value="UniProtKB-SubCell"/>
</dbReference>
<keyword evidence="7 9" id="KW-0378">Hydrolase</keyword>
<keyword evidence="9" id="KW-0819">tRNA processing</keyword>
<dbReference type="Proteomes" id="UP000178880">
    <property type="component" value="Unassembled WGS sequence"/>
</dbReference>
<feature type="active site" evidence="9">
    <location>
        <position position="122"/>
    </location>
</feature>
<comment type="function">
    <text evidence="9">Digests double-stranded RNA. Involved in the processing of primary rRNA transcript to yield the immediate precursors to the large and small rRNAs (23S and 16S). Processes some mRNAs, and tRNAs when they are encoded in the rRNA operon. Processes pre-crRNA and tracrRNA of type II CRISPR loci if present in the organism.</text>
</comment>
<keyword evidence="9" id="KW-0699">rRNA-binding</keyword>
<sequence length="230" mass="26218">MDDLSKLEQKIEVSFRNQDLLRQAFIHRSFLNENPAAGLSHNERLEFLGDAVLELVVTEELYQKFPEKPEGELTTLRAALVNSKMLSDIALEIGLNDFLLLSRGESRDMGRARQYILANTFEALIGALYLDQGYDAAKKFLHRFVMPQLEMVLEKKLYRDPKSLFQEEAQERVGITPTYEVIREWGPDHDKHFVVGVYLKDELVAEGEGPSKQTAQEAAARLGLYAKSWG</sequence>
<evidence type="ECO:0000313" key="12">
    <source>
        <dbReference type="EMBL" id="OGZ00209.1"/>
    </source>
</evidence>
<dbReference type="GO" id="GO:0003725">
    <property type="term" value="F:double-stranded RNA binding"/>
    <property type="evidence" value="ECO:0007669"/>
    <property type="project" value="TreeGrafter"/>
</dbReference>
<feature type="domain" description="DRBM" evidence="10">
    <location>
        <begin position="160"/>
        <end position="224"/>
    </location>
</feature>
<dbReference type="InterPro" id="IPR036389">
    <property type="entry name" value="RNase_III_sf"/>
</dbReference>
<keyword evidence="9" id="KW-0460">Magnesium</keyword>
<dbReference type="PROSITE" id="PS50137">
    <property type="entry name" value="DS_RBD"/>
    <property type="match status" value="1"/>
</dbReference>
<comment type="subcellular location">
    <subcellularLocation>
        <location evidence="9">Cytoplasm</location>
    </subcellularLocation>
</comment>
<organism evidence="12 13">
    <name type="scientific">Candidatus Liptonbacteria bacterium RIFCSPLOWO2_01_FULL_52_25</name>
    <dbReference type="NCBI Taxonomy" id="1798650"/>
    <lineage>
        <taxon>Bacteria</taxon>
        <taxon>Candidatus Liptoniibacteriota</taxon>
    </lineage>
</organism>
<dbReference type="InterPro" id="IPR011907">
    <property type="entry name" value="RNase_III"/>
</dbReference>
<dbReference type="GO" id="GO:0010468">
    <property type="term" value="P:regulation of gene expression"/>
    <property type="evidence" value="ECO:0007669"/>
    <property type="project" value="TreeGrafter"/>
</dbReference>
<dbReference type="PROSITE" id="PS00517">
    <property type="entry name" value="RNASE_3_1"/>
    <property type="match status" value="1"/>
</dbReference>
<gene>
    <name evidence="9" type="primary">rnc</name>
    <name evidence="12" type="ORF">A2945_05215</name>
</gene>
<dbReference type="InterPro" id="IPR000999">
    <property type="entry name" value="RNase_III_dom"/>
</dbReference>
<keyword evidence="6 9" id="KW-0255">Endonuclease</keyword>
<comment type="catalytic activity">
    <reaction evidence="1 9">
        <text>Endonucleolytic cleavage to 5'-phosphomonoester.</text>
        <dbReference type="EC" id="3.1.26.3"/>
    </reaction>
</comment>
<protein>
    <recommendedName>
        <fullName evidence="9">Ribonuclease 3</fullName>
        <ecNumber evidence="9">3.1.26.3</ecNumber>
    </recommendedName>
    <alternativeName>
        <fullName evidence="9">Ribonuclease III</fullName>
        <shortName evidence="9">RNase III</shortName>
    </alternativeName>
</protein>
<evidence type="ECO:0000256" key="1">
    <source>
        <dbReference type="ARBA" id="ARBA00000109"/>
    </source>
</evidence>
<evidence type="ECO:0000256" key="8">
    <source>
        <dbReference type="ARBA" id="ARBA00022884"/>
    </source>
</evidence>
<proteinExistence type="inferred from homology"/>
<dbReference type="EMBL" id="MHLA01000006">
    <property type="protein sequence ID" value="OGZ00209.1"/>
    <property type="molecule type" value="Genomic_DNA"/>
</dbReference>
<reference evidence="12 13" key="1">
    <citation type="journal article" date="2016" name="Nat. Commun.">
        <title>Thousands of microbial genomes shed light on interconnected biogeochemical processes in an aquifer system.</title>
        <authorList>
            <person name="Anantharaman K."/>
            <person name="Brown C.T."/>
            <person name="Hug L.A."/>
            <person name="Sharon I."/>
            <person name="Castelle C.J."/>
            <person name="Probst A.J."/>
            <person name="Thomas B.C."/>
            <person name="Singh A."/>
            <person name="Wilkins M.J."/>
            <person name="Karaoz U."/>
            <person name="Brodie E.L."/>
            <person name="Williams K.H."/>
            <person name="Hubbard S.S."/>
            <person name="Banfield J.F."/>
        </authorList>
    </citation>
    <scope>NUCLEOTIDE SEQUENCE [LARGE SCALE GENOMIC DNA]</scope>
</reference>
<dbReference type="EC" id="3.1.26.3" evidence="9"/>
<dbReference type="CDD" id="cd10845">
    <property type="entry name" value="DSRM_RNAse_III_family"/>
    <property type="match status" value="1"/>
</dbReference>
<accession>A0A1G2CFN2</accession>
<comment type="similarity">
    <text evidence="2">Belongs to the ribonuclease III family.</text>
</comment>
<feature type="binding site" evidence="9">
    <location>
        <position position="119"/>
    </location>
    <ligand>
        <name>Mg(2+)</name>
        <dbReference type="ChEBI" id="CHEBI:18420"/>
    </ligand>
</feature>
<evidence type="ECO:0000313" key="13">
    <source>
        <dbReference type="Proteomes" id="UP000178880"/>
    </source>
</evidence>
<dbReference type="Pfam" id="PF14622">
    <property type="entry name" value="Ribonucleas_3_3"/>
    <property type="match status" value="1"/>
</dbReference>
<evidence type="ECO:0000256" key="9">
    <source>
        <dbReference type="HAMAP-Rule" id="MF_00104"/>
    </source>
</evidence>
<dbReference type="GO" id="GO:0006397">
    <property type="term" value="P:mRNA processing"/>
    <property type="evidence" value="ECO:0007669"/>
    <property type="project" value="UniProtKB-UniRule"/>
</dbReference>
<feature type="binding site" evidence="9">
    <location>
        <position position="122"/>
    </location>
    <ligand>
        <name>Mg(2+)</name>
        <dbReference type="ChEBI" id="CHEBI:18420"/>
    </ligand>
</feature>
<evidence type="ECO:0000256" key="2">
    <source>
        <dbReference type="ARBA" id="ARBA00010183"/>
    </source>
</evidence>
<dbReference type="GO" id="GO:0046872">
    <property type="term" value="F:metal ion binding"/>
    <property type="evidence" value="ECO:0007669"/>
    <property type="project" value="UniProtKB-KW"/>
</dbReference>
<dbReference type="InterPro" id="IPR014720">
    <property type="entry name" value="dsRBD_dom"/>
</dbReference>
<dbReference type="HAMAP" id="MF_00104">
    <property type="entry name" value="RNase_III"/>
    <property type="match status" value="1"/>
</dbReference>
<dbReference type="Pfam" id="PF00035">
    <property type="entry name" value="dsrm"/>
    <property type="match status" value="1"/>
</dbReference>
<evidence type="ECO:0000259" key="11">
    <source>
        <dbReference type="PROSITE" id="PS50142"/>
    </source>
</evidence>
<dbReference type="FunFam" id="1.10.1520.10:FF:000001">
    <property type="entry name" value="Ribonuclease 3"/>
    <property type="match status" value="1"/>
</dbReference>
<dbReference type="CDD" id="cd00593">
    <property type="entry name" value="RIBOc"/>
    <property type="match status" value="1"/>
</dbReference>
<dbReference type="PANTHER" id="PTHR11207:SF0">
    <property type="entry name" value="RIBONUCLEASE 3"/>
    <property type="match status" value="1"/>
</dbReference>
<dbReference type="STRING" id="1798650.A2945_05215"/>
<keyword evidence="3 9" id="KW-0698">rRNA processing</keyword>
<keyword evidence="8 9" id="KW-0694">RNA-binding</keyword>
<dbReference type="SMART" id="SM00358">
    <property type="entry name" value="DSRM"/>
    <property type="match status" value="1"/>
</dbReference>
<dbReference type="GO" id="GO:0004525">
    <property type="term" value="F:ribonuclease III activity"/>
    <property type="evidence" value="ECO:0007669"/>
    <property type="project" value="UniProtKB-UniRule"/>
</dbReference>
<keyword evidence="4 9" id="KW-0507">mRNA processing</keyword>
<dbReference type="PROSITE" id="PS50142">
    <property type="entry name" value="RNASE_3_2"/>
    <property type="match status" value="1"/>
</dbReference>
<dbReference type="AlphaFoldDB" id="A0A1G2CFN2"/>
<dbReference type="NCBIfam" id="TIGR02191">
    <property type="entry name" value="RNaseIII"/>
    <property type="match status" value="1"/>
</dbReference>
<evidence type="ECO:0000256" key="7">
    <source>
        <dbReference type="ARBA" id="ARBA00022801"/>
    </source>
</evidence>
<feature type="binding site" evidence="9">
    <location>
        <position position="46"/>
    </location>
    <ligand>
        <name>Mg(2+)</name>
        <dbReference type="ChEBI" id="CHEBI:18420"/>
    </ligand>
</feature>
<evidence type="ECO:0000256" key="3">
    <source>
        <dbReference type="ARBA" id="ARBA00022552"/>
    </source>
</evidence>
<keyword evidence="9" id="KW-0479">Metal-binding</keyword>
<keyword evidence="9" id="KW-0963">Cytoplasm</keyword>
<dbReference type="Gene3D" id="3.30.160.20">
    <property type="match status" value="1"/>
</dbReference>
<dbReference type="SUPFAM" id="SSF54768">
    <property type="entry name" value="dsRNA-binding domain-like"/>
    <property type="match status" value="1"/>
</dbReference>
<dbReference type="Gene3D" id="1.10.1520.10">
    <property type="entry name" value="Ribonuclease III domain"/>
    <property type="match status" value="1"/>
</dbReference>
<name>A0A1G2CFN2_9BACT</name>
<feature type="domain" description="RNase III" evidence="11">
    <location>
        <begin position="4"/>
        <end position="133"/>
    </location>
</feature>